<sequence>MKGLFLVEPLVAFYAFASFLIYPLVQQYVYRRLWQEMTNTTYPVSDNSSRCDPSDTSSHHEVSYCGMPNQQNEGRIHPYKLSIGFSQVNSNVML</sequence>
<evidence type="ECO:0000313" key="2">
    <source>
        <dbReference type="EMBL" id="KAK6317623.1"/>
    </source>
</evidence>
<dbReference type="AlphaFoldDB" id="A0AAN8LS29"/>
<protein>
    <submittedName>
        <fullName evidence="2">Uncharacterized protein</fullName>
    </submittedName>
</protein>
<keyword evidence="3" id="KW-1185">Reference proteome</keyword>
<dbReference type="EMBL" id="JAGTTL010000010">
    <property type="protein sequence ID" value="KAK6317623.1"/>
    <property type="molecule type" value="Genomic_DNA"/>
</dbReference>
<reference evidence="2 3" key="1">
    <citation type="submission" date="2021-04" db="EMBL/GenBank/DDBJ databases">
        <authorList>
            <person name="De Guttry C."/>
            <person name="Zahm M."/>
            <person name="Klopp C."/>
            <person name="Cabau C."/>
            <person name="Louis A."/>
            <person name="Berthelot C."/>
            <person name="Parey E."/>
            <person name="Roest Crollius H."/>
            <person name="Montfort J."/>
            <person name="Robinson-Rechavi M."/>
            <person name="Bucao C."/>
            <person name="Bouchez O."/>
            <person name="Gislard M."/>
            <person name="Lluch J."/>
            <person name="Milhes M."/>
            <person name="Lampietro C."/>
            <person name="Lopez Roques C."/>
            <person name="Donnadieu C."/>
            <person name="Braasch I."/>
            <person name="Desvignes T."/>
            <person name="Postlethwait J."/>
            <person name="Bobe J."/>
            <person name="Wedekind C."/>
            <person name="Guiguen Y."/>
        </authorList>
    </citation>
    <scope>NUCLEOTIDE SEQUENCE [LARGE SCALE GENOMIC DNA]</scope>
    <source>
        <strain evidence="2">Cs_M1</strain>
        <tissue evidence="2">Blood</tissue>
    </source>
</reference>
<name>A0AAN8LS29_9TELE</name>
<keyword evidence="1" id="KW-1133">Transmembrane helix</keyword>
<accession>A0AAN8LS29</accession>
<keyword evidence="1" id="KW-0472">Membrane</keyword>
<proteinExistence type="predicted"/>
<organism evidence="2 3">
    <name type="scientific">Coregonus suidteri</name>
    <dbReference type="NCBI Taxonomy" id="861788"/>
    <lineage>
        <taxon>Eukaryota</taxon>
        <taxon>Metazoa</taxon>
        <taxon>Chordata</taxon>
        <taxon>Craniata</taxon>
        <taxon>Vertebrata</taxon>
        <taxon>Euteleostomi</taxon>
        <taxon>Actinopterygii</taxon>
        <taxon>Neopterygii</taxon>
        <taxon>Teleostei</taxon>
        <taxon>Protacanthopterygii</taxon>
        <taxon>Salmoniformes</taxon>
        <taxon>Salmonidae</taxon>
        <taxon>Coregoninae</taxon>
        <taxon>Coregonus</taxon>
    </lineage>
</organism>
<comment type="caution">
    <text evidence="2">The sequence shown here is derived from an EMBL/GenBank/DDBJ whole genome shotgun (WGS) entry which is preliminary data.</text>
</comment>
<evidence type="ECO:0000313" key="3">
    <source>
        <dbReference type="Proteomes" id="UP001356427"/>
    </source>
</evidence>
<keyword evidence="1" id="KW-0812">Transmembrane</keyword>
<gene>
    <name evidence="2" type="ORF">J4Q44_G00130230</name>
</gene>
<feature type="non-terminal residue" evidence="2">
    <location>
        <position position="94"/>
    </location>
</feature>
<evidence type="ECO:0000256" key="1">
    <source>
        <dbReference type="SAM" id="Phobius"/>
    </source>
</evidence>
<feature type="transmembrane region" description="Helical" evidence="1">
    <location>
        <begin position="6"/>
        <end position="25"/>
    </location>
</feature>
<dbReference type="Proteomes" id="UP001356427">
    <property type="component" value="Unassembled WGS sequence"/>
</dbReference>